<reference evidence="3 4" key="1">
    <citation type="submission" date="2024-02" db="EMBL/GenBank/DDBJ databases">
        <title>De novo assembly and annotation of 12 fungi associated with fruit tree decline syndrome in Ontario, Canada.</title>
        <authorList>
            <person name="Sulman M."/>
            <person name="Ellouze W."/>
            <person name="Ilyukhin E."/>
        </authorList>
    </citation>
    <scope>NUCLEOTIDE SEQUENCE [LARGE SCALE GENOMIC DNA]</scope>
    <source>
        <strain evidence="3 4">M1-105</strain>
    </source>
</reference>
<evidence type="ECO:0000313" key="3">
    <source>
        <dbReference type="EMBL" id="KAL1631218.1"/>
    </source>
</evidence>
<dbReference type="PANTHER" id="PTHR10696">
    <property type="entry name" value="GAMMA-BUTYROBETAINE HYDROXYLASE-RELATED"/>
    <property type="match status" value="1"/>
</dbReference>
<dbReference type="InterPro" id="IPR003819">
    <property type="entry name" value="TauD/TfdA-like"/>
</dbReference>
<dbReference type="InterPro" id="IPR042098">
    <property type="entry name" value="TauD-like_sf"/>
</dbReference>
<proteinExistence type="predicted"/>
<dbReference type="Proteomes" id="UP001521116">
    <property type="component" value="Unassembled WGS sequence"/>
</dbReference>
<keyword evidence="1" id="KW-0560">Oxidoreductase</keyword>
<dbReference type="PANTHER" id="PTHR10696:SF54">
    <property type="entry name" value="FAMILY OXIDOREDUCTASE, PUTATIVE (AFU_ORTHOLOGUE AFUA_4G13850)-RELATED"/>
    <property type="match status" value="1"/>
</dbReference>
<evidence type="ECO:0000259" key="2">
    <source>
        <dbReference type="Pfam" id="PF02668"/>
    </source>
</evidence>
<protein>
    <recommendedName>
        <fullName evidence="2">TauD/TfdA-like domain-containing protein</fullName>
    </recommendedName>
</protein>
<dbReference type="EMBL" id="JAJVDC020000040">
    <property type="protein sequence ID" value="KAL1631218.1"/>
    <property type="molecule type" value="Genomic_DNA"/>
</dbReference>
<keyword evidence="4" id="KW-1185">Reference proteome</keyword>
<comment type="caution">
    <text evidence="3">The sequence shown here is derived from an EMBL/GenBank/DDBJ whole genome shotgun (WGS) entry which is preliminary data.</text>
</comment>
<feature type="domain" description="TauD/TfdA-like" evidence="2">
    <location>
        <begin position="95"/>
        <end position="349"/>
    </location>
</feature>
<evidence type="ECO:0000313" key="4">
    <source>
        <dbReference type="Proteomes" id="UP001521116"/>
    </source>
</evidence>
<dbReference type="Gene3D" id="3.60.130.10">
    <property type="entry name" value="Clavaminate synthase-like"/>
    <property type="match status" value="1"/>
</dbReference>
<dbReference type="InterPro" id="IPR050411">
    <property type="entry name" value="AlphaKG_dependent_hydroxylases"/>
</dbReference>
<dbReference type="SUPFAM" id="SSF51197">
    <property type="entry name" value="Clavaminate synthase-like"/>
    <property type="match status" value="1"/>
</dbReference>
<accession>A0ABR3SWB6</accession>
<name>A0ABR3SWB6_9PEZI</name>
<sequence length="420" mass="47554">MAATVLPYELYSDSPGFLLNKPEWEAANSAHAQDTDFGDVPQGWPKKLSGPLVWSGEDLRAQPEKWVHVLNDSEISEIVNATKHFKSLSIPLSELARNHFPLPSLGQVLRNISHNIYHGTGINLLRGIPVEKYEKDELVIVCLGLNSWVGDQRLPQGIRRGLCHIKSIAHIERTKRGAIYVSAQNAAAQMYHSDAGADVVSLMAVSVPENSQGGESKIASAWRVYNHLAEHRPDILRLLGERRFRWRANGIPAEGVRLLHWFQDRLMLNFSTRTFIGFAEVPERDKSFEELTFEEREAFAGFNWVAEQYSVTTKLEKGDIEWVNNVALQHARTGYVDDPEHPRHLLRVWLRDSEHAVELPGDIRNKFDAMFGEPADFIPLDELVEDEARRNTGVFTASCKDETARQRLEQKTDEHGNLGV</sequence>
<gene>
    <name evidence="3" type="ORF">SLS56_004465</name>
</gene>
<organism evidence="3 4">
    <name type="scientific">Neofusicoccum ribis</name>
    <dbReference type="NCBI Taxonomy" id="45134"/>
    <lineage>
        <taxon>Eukaryota</taxon>
        <taxon>Fungi</taxon>
        <taxon>Dikarya</taxon>
        <taxon>Ascomycota</taxon>
        <taxon>Pezizomycotina</taxon>
        <taxon>Dothideomycetes</taxon>
        <taxon>Dothideomycetes incertae sedis</taxon>
        <taxon>Botryosphaeriales</taxon>
        <taxon>Botryosphaeriaceae</taxon>
        <taxon>Neofusicoccum</taxon>
    </lineage>
</organism>
<dbReference type="Pfam" id="PF02668">
    <property type="entry name" value="TauD"/>
    <property type="match status" value="1"/>
</dbReference>
<evidence type="ECO:0000256" key="1">
    <source>
        <dbReference type="ARBA" id="ARBA00023002"/>
    </source>
</evidence>